<protein>
    <submittedName>
        <fullName evidence="2">Uncharacterized protein</fullName>
    </submittedName>
</protein>
<gene>
    <name evidence="2" type="ORF">NLI96_g12648</name>
</gene>
<comment type="caution">
    <text evidence="2">The sequence shown here is derived from an EMBL/GenBank/DDBJ whole genome shotgun (WGS) entry which is preliminary data.</text>
</comment>
<name>A0AAD5UPK6_9APHY</name>
<accession>A0AAD5UPK6</accession>
<proteinExistence type="predicted"/>
<feature type="region of interest" description="Disordered" evidence="1">
    <location>
        <begin position="46"/>
        <end position="91"/>
    </location>
</feature>
<dbReference type="AlphaFoldDB" id="A0AAD5UPK6"/>
<feature type="compositionally biased region" description="Low complexity" evidence="1">
    <location>
        <begin position="51"/>
        <end position="76"/>
    </location>
</feature>
<dbReference type="Proteomes" id="UP001212997">
    <property type="component" value="Unassembled WGS sequence"/>
</dbReference>
<sequence length="140" mass="15248">MATALPMHPPDRSQALNDVAIGYIPPQSSAQDFYSRRLTLSDIDFNKDSSKLASPSTPSTSTALPLSNSSTASPLPRQDAPMTEPSASSTWLDYPSHNINASFHPTPSGWLAQNTRDTLSRSTHYPTSFRFTVLRSHVTA</sequence>
<dbReference type="EMBL" id="JANAWD010001151">
    <property type="protein sequence ID" value="KAJ3474105.1"/>
    <property type="molecule type" value="Genomic_DNA"/>
</dbReference>
<reference evidence="2" key="1">
    <citation type="submission" date="2022-07" db="EMBL/GenBank/DDBJ databases">
        <title>Genome Sequence of Physisporinus lineatus.</title>
        <authorList>
            <person name="Buettner E."/>
        </authorList>
    </citation>
    <scope>NUCLEOTIDE SEQUENCE</scope>
    <source>
        <strain evidence="2">VT162</strain>
    </source>
</reference>
<keyword evidence="3" id="KW-1185">Reference proteome</keyword>
<evidence type="ECO:0000313" key="2">
    <source>
        <dbReference type="EMBL" id="KAJ3474105.1"/>
    </source>
</evidence>
<evidence type="ECO:0000313" key="3">
    <source>
        <dbReference type="Proteomes" id="UP001212997"/>
    </source>
</evidence>
<organism evidence="2 3">
    <name type="scientific">Meripilus lineatus</name>
    <dbReference type="NCBI Taxonomy" id="2056292"/>
    <lineage>
        <taxon>Eukaryota</taxon>
        <taxon>Fungi</taxon>
        <taxon>Dikarya</taxon>
        <taxon>Basidiomycota</taxon>
        <taxon>Agaricomycotina</taxon>
        <taxon>Agaricomycetes</taxon>
        <taxon>Polyporales</taxon>
        <taxon>Meripilaceae</taxon>
        <taxon>Meripilus</taxon>
    </lineage>
</organism>
<evidence type="ECO:0000256" key="1">
    <source>
        <dbReference type="SAM" id="MobiDB-lite"/>
    </source>
</evidence>